<evidence type="ECO:0000259" key="8">
    <source>
        <dbReference type="PROSITE" id="PS50006"/>
    </source>
</evidence>
<feature type="transmembrane region" description="Helical" evidence="7">
    <location>
        <begin position="21"/>
        <end position="43"/>
    </location>
</feature>
<dbReference type="Gene3D" id="2.60.200.20">
    <property type="match status" value="1"/>
</dbReference>
<feature type="compositionally biased region" description="Low complexity" evidence="6">
    <location>
        <begin position="335"/>
        <end position="388"/>
    </location>
</feature>
<evidence type="ECO:0000256" key="6">
    <source>
        <dbReference type="SAM" id="MobiDB-lite"/>
    </source>
</evidence>
<keyword evidence="3 7" id="KW-0812">Transmembrane</keyword>
<dbReference type="InterPro" id="IPR008984">
    <property type="entry name" value="SMAD_FHA_dom_sf"/>
</dbReference>
<feature type="compositionally biased region" description="Low complexity" evidence="6">
    <location>
        <begin position="424"/>
        <end position="435"/>
    </location>
</feature>
<feature type="compositionally biased region" description="Pro residues" evidence="6">
    <location>
        <begin position="389"/>
        <end position="423"/>
    </location>
</feature>
<dbReference type="Pfam" id="PF06271">
    <property type="entry name" value="RDD"/>
    <property type="match status" value="1"/>
</dbReference>
<keyword evidence="4 7" id="KW-1133">Transmembrane helix</keyword>
<evidence type="ECO:0000256" key="3">
    <source>
        <dbReference type="ARBA" id="ARBA00022692"/>
    </source>
</evidence>
<name>A0ABT4IAG2_9ACTO</name>
<dbReference type="CDD" id="cd00060">
    <property type="entry name" value="FHA"/>
    <property type="match status" value="1"/>
</dbReference>
<feature type="domain" description="FHA" evidence="8">
    <location>
        <begin position="564"/>
        <end position="619"/>
    </location>
</feature>
<dbReference type="RefSeq" id="WP_268918075.1">
    <property type="nucleotide sequence ID" value="NZ_JAPTMY010000028.1"/>
</dbReference>
<gene>
    <name evidence="9" type="ORF">OHJ16_11755</name>
</gene>
<evidence type="ECO:0000256" key="7">
    <source>
        <dbReference type="SAM" id="Phobius"/>
    </source>
</evidence>
<comment type="subcellular location">
    <subcellularLocation>
        <location evidence="1">Membrane</location>
        <topology evidence="1">Multi-pass membrane protein</topology>
    </subcellularLocation>
</comment>
<evidence type="ECO:0000256" key="4">
    <source>
        <dbReference type="ARBA" id="ARBA00022989"/>
    </source>
</evidence>
<reference evidence="9" key="1">
    <citation type="submission" date="2022-10" db="EMBL/GenBank/DDBJ databases">
        <title>Genome sequence of Actinomyces israelii ATCC 10048.</title>
        <authorList>
            <person name="Watt R.M."/>
            <person name="Tong W.M."/>
        </authorList>
    </citation>
    <scope>NUCLEOTIDE SEQUENCE</scope>
    <source>
        <strain evidence="9">ATCC 10048</strain>
    </source>
</reference>
<dbReference type="Proteomes" id="UP001072034">
    <property type="component" value="Unassembled WGS sequence"/>
</dbReference>
<comment type="caution">
    <text evidence="9">The sequence shown here is derived from an EMBL/GenBank/DDBJ whole genome shotgun (WGS) entry which is preliminary data.</text>
</comment>
<evidence type="ECO:0000256" key="2">
    <source>
        <dbReference type="ARBA" id="ARBA00022553"/>
    </source>
</evidence>
<dbReference type="SUPFAM" id="SSF49879">
    <property type="entry name" value="SMAD/FHA domain"/>
    <property type="match status" value="1"/>
</dbReference>
<dbReference type="EMBL" id="JAPTMY010000028">
    <property type="protein sequence ID" value="MCZ0858715.1"/>
    <property type="molecule type" value="Genomic_DNA"/>
</dbReference>
<keyword evidence="10" id="KW-1185">Reference proteome</keyword>
<evidence type="ECO:0000256" key="5">
    <source>
        <dbReference type="ARBA" id="ARBA00023136"/>
    </source>
</evidence>
<feature type="compositionally biased region" description="Low complexity" evidence="6">
    <location>
        <begin position="179"/>
        <end position="196"/>
    </location>
</feature>
<proteinExistence type="predicted"/>
<keyword evidence="2" id="KW-0597">Phosphoprotein</keyword>
<organism evidence="9 10">
    <name type="scientific">Actinomyces israelii</name>
    <dbReference type="NCBI Taxonomy" id="1659"/>
    <lineage>
        <taxon>Bacteria</taxon>
        <taxon>Bacillati</taxon>
        <taxon>Actinomycetota</taxon>
        <taxon>Actinomycetes</taxon>
        <taxon>Actinomycetales</taxon>
        <taxon>Actinomycetaceae</taxon>
        <taxon>Actinomyces</taxon>
    </lineage>
</organism>
<feature type="compositionally biased region" description="Low complexity" evidence="6">
    <location>
        <begin position="278"/>
        <end position="288"/>
    </location>
</feature>
<feature type="region of interest" description="Disordered" evidence="6">
    <location>
        <begin position="251"/>
        <end position="555"/>
    </location>
</feature>
<dbReference type="InterPro" id="IPR010432">
    <property type="entry name" value="RDD"/>
</dbReference>
<dbReference type="InterPro" id="IPR000253">
    <property type="entry name" value="FHA_dom"/>
</dbReference>
<feature type="region of interest" description="Disordered" evidence="6">
    <location>
        <begin position="139"/>
        <end position="201"/>
    </location>
</feature>
<protein>
    <submittedName>
        <fullName evidence="9">RDD family protein</fullName>
    </submittedName>
</protein>
<dbReference type="Pfam" id="PF00498">
    <property type="entry name" value="FHA"/>
    <property type="match status" value="1"/>
</dbReference>
<sequence length="652" mass="65248">MPPYSQAAAPPAAVRNRVIAGAIDLIGGVALVAGLGLLLGLMIPKAAIAWLGAAAAVAVPRELLLALTGWSPGGRLMGVRLVDAATGEAPKTRLFIHADLLCVTVGLGALMFMRSAAADPHGQGWHDRMAGILAVSTRPTTAPVRQAPSRHAPPVRQEPRQDVKQQVPKRQAPRRQSIRHQTQAAAPAQHSAARGSARGRGRVFPDNAFFLNPDGSSTDIGSTVDTTSAVALPPISDRAIIDSVPWAAVPTQLDTPTGDHSPLMSAPPEDLTPVGPGATDSFSASSAPDDPPPVTSAPTAGPESAGPVGDPFSPPPPMVRPHSMPSAETEAFPVASSPTGTAFAASAPSGPAASAPSGPAASAPSGPAASAPSGPAASAPSGPAASAPTPAPGPLPPSPEQTPPPASPPVPVGPFPVAPPTAGPRPAALFTAGAPSAPPYTPASSTPHGVSSSSPYEVMVPSSVTAPASAPRSPSPEEPIIVPPSSEPLSPSPSTPPARSRMADRSAAPAEPLISADSVPGAQPVVSASSPPTARGRHRQVEDPRASRLVPLTGGAPVELSSTTVVGRDPDNISDYPGAACVSLKDANRSISKTHAALALAPGGLWLTDLHSTNGTRVEEDGRVTVAKPGESIPVPTGATIVLGSAAYRVED</sequence>
<feature type="compositionally biased region" description="Pro residues" evidence="6">
    <location>
        <begin position="473"/>
        <end position="496"/>
    </location>
</feature>
<feature type="compositionally biased region" description="Low complexity" evidence="6">
    <location>
        <begin position="442"/>
        <end position="472"/>
    </location>
</feature>
<evidence type="ECO:0000313" key="9">
    <source>
        <dbReference type="EMBL" id="MCZ0858715.1"/>
    </source>
</evidence>
<evidence type="ECO:0000256" key="1">
    <source>
        <dbReference type="ARBA" id="ARBA00004141"/>
    </source>
</evidence>
<evidence type="ECO:0000313" key="10">
    <source>
        <dbReference type="Proteomes" id="UP001072034"/>
    </source>
</evidence>
<keyword evidence="5 7" id="KW-0472">Membrane</keyword>
<accession>A0ABT4IAG2</accession>
<feature type="transmembrane region" description="Helical" evidence="7">
    <location>
        <begin position="49"/>
        <end position="73"/>
    </location>
</feature>
<dbReference type="PROSITE" id="PS50006">
    <property type="entry name" value="FHA_DOMAIN"/>
    <property type="match status" value="1"/>
</dbReference>